<name>A0A8J5SIK9_ZIZPA</name>
<dbReference type="AlphaFoldDB" id="A0A8J5SIK9"/>
<reference evidence="1" key="1">
    <citation type="journal article" date="2021" name="bioRxiv">
        <title>Whole Genome Assembly and Annotation of Northern Wild Rice, Zizania palustris L., Supports a Whole Genome Duplication in the Zizania Genus.</title>
        <authorList>
            <person name="Haas M."/>
            <person name="Kono T."/>
            <person name="Macchietto M."/>
            <person name="Millas R."/>
            <person name="McGilp L."/>
            <person name="Shao M."/>
            <person name="Duquette J."/>
            <person name="Hirsch C.N."/>
            <person name="Kimball J."/>
        </authorList>
    </citation>
    <scope>NUCLEOTIDE SEQUENCE</scope>
    <source>
        <tissue evidence="1">Fresh leaf tissue</tissue>
    </source>
</reference>
<keyword evidence="2" id="KW-1185">Reference proteome</keyword>
<evidence type="ECO:0000313" key="1">
    <source>
        <dbReference type="EMBL" id="KAG8077096.1"/>
    </source>
</evidence>
<protein>
    <submittedName>
        <fullName evidence="1">Uncharacterized protein</fullName>
    </submittedName>
</protein>
<comment type="caution">
    <text evidence="1">The sequence shown here is derived from an EMBL/GenBank/DDBJ whole genome shotgun (WGS) entry which is preliminary data.</text>
</comment>
<reference evidence="1" key="2">
    <citation type="submission" date="2021-02" db="EMBL/GenBank/DDBJ databases">
        <authorList>
            <person name="Kimball J.A."/>
            <person name="Haas M.W."/>
            <person name="Macchietto M."/>
            <person name="Kono T."/>
            <person name="Duquette J."/>
            <person name="Shao M."/>
        </authorList>
    </citation>
    <scope>NUCLEOTIDE SEQUENCE</scope>
    <source>
        <tissue evidence="1">Fresh leaf tissue</tissue>
    </source>
</reference>
<proteinExistence type="predicted"/>
<dbReference type="EMBL" id="JAAALK010000283">
    <property type="protein sequence ID" value="KAG8077096.1"/>
    <property type="molecule type" value="Genomic_DNA"/>
</dbReference>
<evidence type="ECO:0000313" key="2">
    <source>
        <dbReference type="Proteomes" id="UP000729402"/>
    </source>
</evidence>
<organism evidence="1 2">
    <name type="scientific">Zizania palustris</name>
    <name type="common">Northern wild rice</name>
    <dbReference type="NCBI Taxonomy" id="103762"/>
    <lineage>
        <taxon>Eukaryota</taxon>
        <taxon>Viridiplantae</taxon>
        <taxon>Streptophyta</taxon>
        <taxon>Embryophyta</taxon>
        <taxon>Tracheophyta</taxon>
        <taxon>Spermatophyta</taxon>
        <taxon>Magnoliopsida</taxon>
        <taxon>Liliopsida</taxon>
        <taxon>Poales</taxon>
        <taxon>Poaceae</taxon>
        <taxon>BOP clade</taxon>
        <taxon>Oryzoideae</taxon>
        <taxon>Oryzeae</taxon>
        <taxon>Zizaniinae</taxon>
        <taxon>Zizania</taxon>
    </lineage>
</organism>
<sequence length="103" mass="11245">MVLRSGPRRWLRSVPRTGSRSGLQKALERALKGTEEVPEAWLRRGPEGSRRLGAEELRRAPEGQALAALGIDFVRGGRTSLSGFGGDRLQARGLERLTSFGTC</sequence>
<accession>A0A8J5SIK9</accession>
<dbReference type="Proteomes" id="UP000729402">
    <property type="component" value="Unassembled WGS sequence"/>
</dbReference>
<gene>
    <name evidence="1" type="ORF">GUJ93_ZPchr0006g44920</name>
</gene>